<evidence type="ECO:0000313" key="1">
    <source>
        <dbReference type="EMBL" id="KAI8434770.1"/>
    </source>
</evidence>
<protein>
    <submittedName>
        <fullName evidence="1">Uncharacterized protein</fullName>
    </submittedName>
</protein>
<sequence length="284" mass="33057">MDNVKKRDRSVNFTREEIELLLSLVESKLQTIENKKSGAIAWHDKEKAWMAIEKNFNNSTLGIHRSARHLKTKYEALKRDTRKKACIIRRGHCTEGIRNGEVFLSEAEKKVFYMVLQANDGDFSDAEEICPLDVKRNRSMSSTEFVSMDIESSDIFKNNMDNEQNDDTCESKCLSNIFGKDEPVDVLYEENPVPKTKNSFTNDGTKTKRKIHELIDSVSEVVLLKKKILEEEIKEKFIQRKTHEEELQHRREMRALENQQMLLKIEILKAELESTGKKTRDVLC</sequence>
<dbReference type="Proteomes" id="UP001064048">
    <property type="component" value="Chromosome 5"/>
</dbReference>
<reference evidence="1 2" key="1">
    <citation type="journal article" date="2022" name="Genome Biol. Evol.">
        <title>The Spruce Budworm Genome: Reconstructing the Evolutionary History of Antifreeze Proteins.</title>
        <authorList>
            <person name="Beliveau C."/>
            <person name="Gagne P."/>
            <person name="Picq S."/>
            <person name="Vernygora O."/>
            <person name="Keeling C.I."/>
            <person name="Pinkney K."/>
            <person name="Doucet D."/>
            <person name="Wen F."/>
            <person name="Johnston J.S."/>
            <person name="Maaroufi H."/>
            <person name="Boyle B."/>
            <person name="Laroche J."/>
            <person name="Dewar K."/>
            <person name="Juretic N."/>
            <person name="Blackburn G."/>
            <person name="Nisole A."/>
            <person name="Brunet B."/>
            <person name="Brandao M."/>
            <person name="Lumley L."/>
            <person name="Duan J."/>
            <person name="Quan G."/>
            <person name="Lucarotti C.J."/>
            <person name="Roe A.D."/>
            <person name="Sperling F.A.H."/>
            <person name="Levesque R.C."/>
            <person name="Cusson M."/>
        </authorList>
    </citation>
    <scope>NUCLEOTIDE SEQUENCE [LARGE SCALE GENOMIC DNA]</scope>
    <source>
        <strain evidence="1">Glfc:IPQL:Cfum</strain>
    </source>
</reference>
<dbReference type="EMBL" id="CM046105">
    <property type="protein sequence ID" value="KAI8434770.1"/>
    <property type="molecule type" value="Genomic_DNA"/>
</dbReference>
<evidence type="ECO:0000313" key="2">
    <source>
        <dbReference type="Proteomes" id="UP001064048"/>
    </source>
</evidence>
<accession>A0ACC0KEM4</accession>
<name>A0ACC0KEM4_CHOFU</name>
<proteinExistence type="predicted"/>
<organism evidence="1 2">
    <name type="scientific">Choristoneura fumiferana</name>
    <name type="common">Spruce budworm moth</name>
    <name type="synonym">Archips fumiferana</name>
    <dbReference type="NCBI Taxonomy" id="7141"/>
    <lineage>
        <taxon>Eukaryota</taxon>
        <taxon>Metazoa</taxon>
        <taxon>Ecdysozoa</taxon>
        <taxon>Arthropoda</taxon>
        <taxon>Hexapoda</taxon>
        <taxon>Insecta</taxon>
        <taxon>Pterygota</taxon>
        <taxon>Neoptera</taxon>
        <taxon>Endopterygota</taxon>
        <taxon>Lepidoptera</taxon>
        <taxon>Glossata</taxon>
        <taxon>Ditrysia</taxon>
        <taxon>Tortricoidea</taxon>
        <taxon>Tortricidae</taxon>
        <taxon>Tortricinae</taxon>
        <taxon>Choristoneura</taxon>
    </lineage>
</organism>
<keyword evidence="2" id="KW-1185">Reference proteome</keyword>
<gene>
    <name evidence="1" type="ORF">MSG28_003287</name>
</gene>
<comment type="caution">
    <text evidence="1">The sequence shown here is derived from an EMBL/GenBank/DDBJ whole genome shotgun (WGS) entry which is preliminary data.</text>
</comment>